<evidence type="ECO:0000313" key="3">
    <source>
        <dbReference type="Proteomes" id="UP000248857"/>
    </source>
</evidence>
<evidence type="ECO:0000256" key="1">
    <source>
        <dbReference type="SAM" id="MobiDB-lite"/>
    </source>
</evidence>
<reference evidence="2 3" key="1">
    <citation type="journal article" date="2018" name="Sci. Rep.">
        <title>A novel species of the marine cyanobacterium Acaryochloris with a unique pigment content and lifestyle.</title>
        <authorList>
            <person name="Partensky F."/>
            <person name="Six C."/>
            <person name="Ratin M."/>
            <person name="Garczarek L."/>
            <person name="Vaulot D."/>
            <person name="Probert I."/>
            <person name="Calteau A."/>
            <person name="Gourvil P."/>
            <person name="Marie D."/>
            <person name="Grebert T."/>
            <person name="Bouchier C."/>
            <person name="Le Panse S."/>
            <person name="Gachenot M."/>
            <person name="Rodriguez F."/>
            <person name="Garrido J.L."/>
        </authorList>
    </citation>
    <scope>NUCLEOTIDE SEQUENCE [LARGE SCALE GENOMIC DNA]</scope>
    <source>
        <strain evidence="2 3">RCC1774</strain>
    </source>
</reference>
<keyword evidence="3" id="KW-1185">Reference proteome</keyword>
<accession>A0A2W1JKK0</accession>
<dbReference type="InterPro" id="IPR029016">
    <property type="entry name" value="GAF-like_dom_sf"/>
</dbReference>
<feature type="compositionally biased region" description="Polar residues" evidence="1">
    <location>
        <begin position="39"/>
        <end position="53"/>
    </location>
</feature>
<evidence type="ECO:0008006" key="4">
    <source>
        <dbReference type="Google" id="ProtNLM"/>
    </source>
</evidence>
<dbReference type="Proteomes" id="UP000248857">
    <property type="component" value="Unassembled WGS sequence"/>
</dbReference>
<comment type="caution">
    <text evidence="2">The sequence shown here is derived from an EMBL/GenBank/DDBJ whole genome shotgun (WGS) entry which is preliminary data.</text>
</comment>
<name>A0A2W1JKK0_9CYAN</name>
<gene>
    <name evidence="2" type="ORF">C1752_09743</name>
</gene>
<protein>
    <recommendedName>
        <fullName evidence="4">GAF domain-containing protein</fullName>
    </recommendedName>
</protein>
<organism evidence="2 3">
    <name type="scientific">Acaryochloris thomasi RCC1774</name>
    <dbReference type="NCBI Taxonomy" id="1764569"/>
    <lineage>
        <taxon>Bacteria</taxon>
        <taxon>Bacillati</taxon>
        <taxon>Cyanobacteriota</taxon>
        <taxon>Cyanophyceae</taxon>
        <taxon>Acaryochloridales</taxon>
        <taxon>Acaryochloridaceae</taxon>
        <taxon>Acaryochloris</taxon>
        <taxon>Acaryochloris thomasi</taxon>
    </lineage>
</organism>
<dbReference type="AlphaFoldDB" id="A0A2W1JKK0"/>
<dbReference type="Gene3D" id="3.30.450.40">
    <property type="match status" value="1"/>
</dbReference>
<dbReference type="SUPFAM" id="SSF55781">
    <property type="entry name" value="GAF domain-like"/>
    <property type="match status" value="1"/>
</dbReference>
<dbReference type="PROSITE" id="PS51257">
    <property type="entry name" value="PROKAR_LIPOPROTEIN"/>
    <property type="match status" value="1"/>
</dbReference>
<evidence type="ECO:0000313" key="2">
    <source>
        <dbReference type="EMBL" id="PZD70734.1"/>
    </source>
</evidence>
<dbReference type="RefSeq" id="WP_146242426.1">
    <property type="nucleotide sequence ID" value="NZ_CAWNWM010000029.1"/>
</dbReference>
<sequence length="229" mass="25947">MKYRQLSWSRRETLGLLRGVVGSLTIGSCARTKLIAQPPSRQGSFHPQTTSSAMPEAASPDLPQSLTAALQNSRDPNSVLTALMPVVVKELRCDRCFLFVRAPLQRLTRITHGYSRETRWPTMVQSTWSPESQALNQKDPLTASAYRSSQAHFIGDIESAPTGTLDLALERSVFRHRALIHAPIYQGNVFYGILEPCVFETPRIWTRRDRKITTELQERLGPWIVRYLQ</sequence>
<feature type="region of interest" description="Disordered" evidence="1">
    <location>
        <begin position="37"/>
        <end position="60"/>
    </location>
</feature>
<dbReference type="EMBL" id="PQWO01000029">
    <property type="protein sequence ID" value="PZD70734.1"/>
    <property type="molecule type" value="Genomic_DNA"/>
</dbReference>
<proteinExistence type="predicted"/>
<dbReference type="OrthoDB" id="511135at2"/>